<feature type="region of interest" description="Disordered" evidence="7">
    <location>
        <begin position="1"/>
        <end position="137"/>
    </location>
</feature>
<keyword evidence="9" id="KW-1185">Reference proteome</keyword>
<dbReference type="InterPro" id="IPR018552">
    <property type="entry name" value="CENP-X"/>
</dbReference>
<evidence type="ECO:0000313" key="8">
    <source>
        <dbReference type="EMBL" id="PNS18225.1"/>
    </source>
</evidence>
<dbReference type="GO" id="GO:0046982">
    <property type="term" value="F:protein heterodimerization activity"/>
    <property type="evidence" value="ECO:0007669"/>
    <property type="project" value="InterPro"/>
</dbReference>
<keyword evidence="6" id="KW-0539">Nucleus</keyword>
<evidence type="ECO:0000256" key="5">
    <source>
        <dbReference type="ARBA" id="ARBA00023204"/>
    </source>
</evidence>
<comment type="caution">
    <text evidence="8">The sequence shown here is derived from an EMBL/GenBank/DDBJ whole genome shotgun (WGS) entry which is preliminary data.</text>
</comment>
<dbReference type="Proteomes" id="UP000243797">
    <property type="component" value="Unassembled WGS sequence"/>
</dbReference>
<keyword evidence="3" id="KW-0227">DNA damage</keyword>
<dbReference type="GO" id="GO:0006281">
    <property type="term" value="P:DNA repair"/>
    <property type="evidence" value="ECO:0007669"/>
    <property type="project" value="UniProtKB-KW"/>
</dbReference>
<protein>
    <submittedName>
        <fullName evidence="8">Epsin-1</fullName>
    </submittedName>
</protein>
<evidence type="ECO:0000256" key="1">
    <source>
        <dbReference type="ARBA" id="ARBA00004123"/>
    </source>
</evidence>
<evidence type="ECO:0000256" key="2">
    <source>
        <dbReference type="ARBA" id="ARBA00009359"/>
    </source>
</evidence>
<proteinExistence type="inferred from homology"/>
<dbReference type="Pfam" id="PF09415">
    <property type="entry name" value="CENP-X"/>
    <property type="match status" value="1"/>
</dbReference>
<keyword evidence="4" id="KW-0238">DNA-binding</keyword>
<dbReference type="InParanoid" id="A0A2K1QT56"/>
<feature type="compositionally biased region" description="Low complexity" evidence="7">
    <location>
        <begin position="33"/>
        <end position="63"/>
    </location>
</feature>
<dbReference type="GO" id="GO:0000712">
    <property type="term" value="P:resolution of meiotic recombination intermediates"/>
    <property type="evidence" value="ECO:0007669"/>
    <property type="project" value="TreeGrafter"/>
</dbReference>
<comment type="subcellular location">
    <subcellularLocation>
        <location evidence="1">Nucleus</location>
    </subcellularLocation>
</comment>
<name>A0A2K1QT56_9PEZI</name>
<dbReference type="GO" id="GO:0031297">
    <property type="term" value="P:replication fork processing"/>
    <property type="evidence" value="ECO:0007669"/>
    <property type="project" value="TreeGrafter"/>
</dbReference>
<dbReference type="EMBL" id="NKHZ01000043">
    <property type="protein sequence ID" value="PNS18225.1"/>
    <property type="molecule type" value="Genomic_DNA"/>
</dbReference>
<dbReference type="AlphaFoldDB" id="A0A2K1QT56"/>
<organism evidence="8 9">
    <name type="scientific">Sphaceloma murrayae</name>
    <dbReference type="NCBI Taxonomy" id="2082308"/>
    <lineage>
        <taxon>Eukaryota</taxon>
        <taxon>Fungi</taxon>
        <taxon>Dikarya</taxon>
        <taxon>Ascomycota</taxon>
        <taxon>Pezizomycotina</taxon>
        <taxon>Dothideomycetes</taxon>
        <taxon>Dothideomycetidae</taxon>
        <taxon>Myriangiales</taxon>
        <taxon>Elsinoaceae</taxon>
        <taxon>Sphaceloma</taxon>
    </lineage>
</organism>
<dbReference type="PANTHER" id="PTHR28680:SF1">
    <property type="entry name" value="CENTROMERE PROTEIN X"/>
    <property type="match status" value="1"/>
</dbReference>
<evidence type="ECO:0000256" key="7">
    <source>
        <dbReference type="SAM" id="MobiDB-lite"/>
    </source>
</evidence>
<dbReference type="OrthoDB" id="2500381at2759"/>
<sequence>MPPPPPRVPSNPTTSSNPFSKSAPFKPPGPARTSNKPSTSTSTSTPTSTKAPAALSLLSSPSSQDSDFGTAFSLSDVETTNLANSPPLLPSVSRPAPAKPPPTTTTSKSRPADLSAARDRPAPAAQEDENGIPGLPPQLLTRIMHEAYRDKGTRISKEGNEVMGRYVDIFIREAMARAAEGKREKGVGGEEDVWVDVEDLEAVVPGLVLDF</sequence>
<gene>
    <name evidence="8" type="ORF">CAC42_7594</name>
</gene>
<keyword evidence="5" id="KW-0234">DNA repair</keyword>
<dbReference type="Gene3D" id="1.10.20.10">
    <property type="entry name" value="Histone, subunit A"/>
    <property type="match status" value="1"/>
</dbReference>
<evidence type="ECO:0000256" key="4">
    <source>
        <dbReference type="ARBA" id="ARBA00023125"/>
    </source>
</evidence>
<dbReference type="InterPro" id="IPR009072">
    <property type="entry name" value="Histone-fold"/>
</dbReference>
<comment type="similarity">
    <text evidence="2">Belongs to the CENP-X/MHF2 family.</text>
</comment>
<evidence type="ECO:0000256" key="6">
    <source>
        <dbReference type="ARBA" id="ARBA00023242"/>
    </source>
</evidence>
<dbReference type="CDD" id="cd22921">
    <property type="entry name" value="HFD_CENP-X"/>
    <property type="match status" value="1"/>
</dbReference>
<dbReference type="GO" id="GO:0051382">
    <property type="term" value="P:kinetochore assembly"/>
    <property type="evidence" value="ECO:0007669"/>
    <property type="project" value="InterPro"/>
</dbReference>
<feature type="compositionally biased region" description="Low complexity" evidence="7">
    <location>
        <begin position="10"/>
        <end position="22"/>
    </location>
</feature>
<dbReference type="GO" id="GO:0003677">
    <property type="term" value="F:DNA binding"/>
    <property type="evidence" value="ECO:0007669"/>
    <property type="project" value="UniProtKB-KW"/>
</dbReference>
<dbReference type="GO" id="GO:0071821">
    <property type="term" value="C:FANCM-MHF complex"/>
    <property type="evidence" value="ECO:0007669"/>
    <property type="project" value="TreeGrafter"/>
</dbReference>
<reference evidence="8 9" key="1">
    <citation type="submission" date="2017-06" db="EMBL/GenBank/DDBJ databases">
        <title>Draft genome sequence of a variant of Elsinoe murrayae.</title>
        <authorList>
            <person name="Cheng Q."/>
        </authorList>
    </citation>
    <scope>NUCLEOTIDE SEQUENCE [LARGE SCALE GENOMIC DNA]</scope>
    <source>
        <strain evidence="8 9">CQ-2017a</strain>
    </source>
</reference>
<feature type="compositionally biased region" description="Polar residues" evidence="7">
    <location>
        <begin position="64"/>
        <end position="84"/>
    </location>
</feature>
<evidence type="ECO:0000256" key="3">
    <source>
        <dbReference type="ARBA" id="ARBA00022763"/>
    </source>
</evidence>
<dbReference type="PANTHER" id="PTHR28680">
    <property type="entry name" value="CENTROMERE PROTEIN X"/>
    <property type="match status" value="1"/>
</dbReference>
<accession>A0A2K1QT56</accession>
<evidence type="ECO:0000313" key="9">
    <source>
        <dbReference type="Proteomes" id="UP000243797"/>
    </source>
</evidence>